<organism evidence="2 3">
    <name type="scientific">Macrostomum lignano</name>
    <dbReference type="NCBI Taxonomy" id="282301"/>
    <lineage>
        <taxon>Eukaryota</taxon>
        <taxon>Metazoa</taxon>
        <taxon>Spiralia</taxon>
        <taxon>Lophotrochozoa</taxon>
        <taxon>Platyhelminthes</taxon>
        <taxon>Rhabditophora</taxon>
        <taxon>Macrostomorpha</taxon>
        <taxon>Macrostomida</taxon>
        <taxon>Macrostomidae</taxon>
        <taxon>Macrostomum</taxon>
    </lineage>
</organism>
<evidence type="ECO:0000313" key="2">
    <source>
        <dbReference type="Proteomes" id="UP000095280"/>
    </source>
</evidence>
<accession>A0A1I8JN63</accession>
<sequence length="708" mass="76031">MRPLFQPRMSAEVTEPPQQQPPFNRVPAQPGLGLAAYADGYDQLLHFLRNLNKAFYFVCRTWTRSCASCAHIVGAGGRQLLPASPACWQFRNRPAASLARRTAPALCCACTGRCSSLCWLLDRLVSAPADKSISSIAGESYNESLAITILGGAQGGRAGALPAASRETLLATWRSDRTPAMLLGQFMLCRLLIHPQFSGSRRGRPPIPGRAAASAKTRSRAASADSDELYLLPRLEVERSLRLPAGPAARRLFDCAAVGDSATARLRRCESPSQAGARRLADSARSAGTHAIDMLAAVRRLRPLQRRQMKRRRQRLQRSSDRPSAGLAAARPAVASTDLFEEAARLRDLLSVPAHTADPRVPLLLWRYSAEDCRRLLLSSAAPRRCWPASTPSRTRRCARWLTALDLFLSQVAARISCQFASASPTSRASATNPDGLHKALADFGINGGLAAAPLLRPPHHRRPAPGADRLAALLAQLAAGNAFRRFGCSGGGSTAEVKAEPEIRLRARGWSIGELRRPQAGSATDFRASRIFRPSWSPRSGGSAPDGLDLQRLGHQVAHQPVVCHLDGAQPGVEVFQADGAARAEVLLAASRGRSRDVDFDEHERLAQHASPEIALRQIAPRTLRMCTQVLASARLAAQRLQLQAAAAADIVQAATCRLTILMKPGRLISAGKSTSASALTGRCAQDVVGGQVHRRCGVFRGLGGCG</sequence>
<feature type="region of interest" description="Disordered" evidence="1">
    <location>
        <begin position="306"/>
        <end position="330"/>
    </location>
</feature>
<dbReference type="WBParaSite" id="snap_masked-unitig_29842-processed-gene-0.0-mRNA-1">
    <property type="protein sequence ID" value="snap_masked-unitig_29842-processed-gene-0.0-mRNA-1"/>
    <property type="gene ID" value="snap_masked-unitig_29842-processed-gene-0.0"/>
</dbReference>
<dbReference type="AlphaFoldDB" id="A0A1I8JN63"/>
<dbReference type="Proteomes" id="UP000095280">
    <property type="component" value="Unplaced"/>
</dbReference>
<feature type="region of interest" description="Disordered" evidence="1">
    <location>
        <begin position="1"/>
        <end position="25"/>
    </location>
</feature>
<feature type="region of interest" description="Disordered" evidence="1">
    <location>
        <begin position="199"/>
        <end position="218"/>
    </location>
</feature>
<feature type="compositionally biased region" description="Low complexity" evidence="1">
    <location>
        <begin position="209"/>
        <end position="218"/>
    </location>
</feature>
<evidence type="ECO:0000256" key="1">
    <source>
        <dbReference type="SAM" id="MobiDB-lite"/>
    </source>
</evidence>
<keyword evidence="2" id="KW-1185">Reference proteome</keyword>
<protein>
    <submittedName>
        <fullName evidence="3">Telomerase catalytic subunit</fullName>
    </submittedName>
</protein>
<reference evidence="3" key="1">
    <citation type="submission" date="2016-11" db="UniProtKB">
        <authorList>
            <consortium name="WormBaseParasite"/>
        </authorList>
    </citation>
    <scope>IDENTIFICATION</scope>
</reference>
<feature type="compositionally biased region" description="Basic residues" evidence="1">
    <location>
        <begin position="306"/>
        <end position="316"/>
    </location>
</feature>
<name>A0A1I8JN63_9PLAT</name>
<proteinExistence type="predicted"/>
<evidence type="ECO:0000313" key="3">
    <source>
        <dbReference type="WBParaSite" id="snap_masked-unitig_29842-processed-gene-0.0-mRNA-1"/>
    </source>
</evidence>